<protein>
    <submittedName>
        <fullName evidence="1">Uncharacterized protein</fullName>
    </submittedName>
</protein>
<comment type="caution">
    <text evidence="1">The sequence shown here is derived from an EMBL/GenBank/DDBJ whole genome shotgun (WGS) entry which is preliminary data.</text>
</comment>
<sequence>MIEFDASKFRGMHVGFLTPEQKAEICDDLRFNLRNTTDPAFTLRSYLEALYLLAIYPESEADSPDVE</sequence>
<dbReference type="Proteomes" id="UP000188481">
    <property type="component" value="Unassembled WGS sequence"/>
</dbReference>
<evidence type="ECO:0000313" key="2">
    <source>
        <dbReference type="Proteomes" id="UP000188481"/>
    </source>
</evidence>
<organism evidence="1 2">
    <name type="scientific">Rodentibacter genomosp. 1</name>
    <dbReference type="NCBI Taxonomy" id="1908264"/>
    <lineage>
        <taxon>Bacteria</taxon>
        <taxon>Pseudomonadati</taxon>
        <taxon>Pseudomonadota</taxon>
        <taxon>Gammaproteobacteria</taxon>
        <taxon>Pasteurellales</taxon>
        <taxon>Pasteurellaceae</taxon>
        <taxon>Rodentibacter</taxon>
    </lineage>
</organism>
<dbReference type="STRING" id="1908264.BKK54_04160"/>
<dbReference type="RefSeq" id="WP_077541823.1">
    <property type="nucleotide sequence ID" value="NZ_MLHN01000008.1"/>
</dbReference>
<name>A0A1V3J7I3_9PAST</name>
<accession>A0A1V3J7I3</accession>
<reference evidence="1 2" key="1">
    <citation type="submission" date="2016-10" db="EMBL/GenBank/DDBJ databases">
        <title>Rodentibacter gen. nov. and new species.</title>
        <authorList>
            <person name="Christensen H."/>
        </authorList>
    </citation>
    <scope>NUCLEOTIDE SEQUENCE [LARGE SCALE GENOMIC DNA]</scope>
    <source>
        <strain evidence="2">ppn416</strain>
    </source>
</reference>
<gene>
    <name evidence="1" type="ORF">BKK54_04160</name>
</gene>
<proteinExistence type="predicted"/>
<dbReference type="EMBL" id="MLHN01000008">
    <property type="protein sequence ID" value="OOF50898.1"/>
    <property type="molecule type" value="Genomic_DNA"/>
</dbReference>
<dbReference type="AlphaFoldDB" id="A0A1V3J7I3"/>
<evidence type="ECO:0000313" key="1">
    <source>
        <dbReference type="EMBL" id="OOF50898.1"/>
    </source>
</evidence>
<keyword evidence="2" id="KW-1185">Reference proteome</keyword>